<feature type="non-terminal residue" evidence="2">
    <location>
        <position position="58"/>
    </location>
</feature>
<dbReference type="Proteomes" id="UP000266188">
    <property type="component" value="Unassembled WGS sequence"/>
</dbReference>
<feature type="region of interest" description="Disordered" evidence="1">
    <location>
        <begin position="19"/>
        <end position="58"/>
    </location>
</feature>
<dbReference type="AlphaFoldDB" id="A0A3A2Z0S2"/>
<keyword evidence="3" id="KW-1185">Reference proteome</keyword>
<evidence type="ECO:0000256" key="1">
    <source>
        <dbReference type="SAM" id="MobiDB-lite"/>
    </source>
</evidence>
<comment type="caution">
    <text evidence="2">The sequence shown here is derived from an EMBL/GenBank/DDBJ whole genome shotgun (WGS) entry which is preliminary data.</text>
</comment>
<sequence>MTTAPDTQTTAREVWNEQVAHYDSESDDDELPARGKVAKRKREEGAAEEGESQQWNHQ</sequence>
<organism evidence="2 3">
    <name type="scientific">Aspergillus sclerotialis</name>
    <dbReference type="NCBI Taxonomy" id="2070753"/>
    <lineage>
        <taxon>Eukaryota</taxon>
        <taxon>Fungi</taxon>
        <taxon>Dikarya</taxon>
        <taxon>Ascomycota</taxon>
        <taxon>Pezizomycotina</taxon>
        <taxon>Eurotiomycetes</taxon>
        <taxon>Eurotiomycetidae</taxon>
        <taxon>Eurotiales</taxon>
        <taxon>Aspergillaceae</taxon>
        <taxon>Aspergillus</taxon>
        <taxon>Aspergillus subgen. Polypaecilum</taxon>
    </lineage>
</organism>
<accession>A0A3A2Z0S2</accession>
<protein>
    <submittedName>
        <fullName evidence="2">Uncharacterized protein</fullName>
    </submittedName>
</protein>
<evidence type="ECO:0000313" key="3">
    <source>
        <dbReference type="Proteomes" id="UP000266188"/>
    </source>
</evidence>
<gene>
    <name evidence="2" type="ORF">PHISCL_10951</name>
</gene>
<reference evidence="3" key="1">
    <citation type="submission" date="2017-02" db="EMBL/GenBank/DDBJ databases">
        <authorList>
            <person name="Tafer H."/>
            <person name="Lopandic K."/>
        </authorList>
    </citation>
    <scope>NUCLEOTIDE SEQUENCE [LARGE SCALE GENOMIC DNA]</scope>
    <source>
        <strain evidence="3">CBS 366.77</strain>
    </source>
</reference>
<evidence type="ECO:0000313" key="2">
    <source>
        <dbReference type="EMBL" id="RJE16712.1"/>
    </source>
</evidence>
<name>A0A3A2Z0S2_9EURO</name>
<dbReference type="EMBL" id="MVGC01003084">
    <property type="protein sequence ID" value="RJE16712.1"/>
    <property type="molecule type" value="Genomic_DNA"/>
</dbReference>
<proteinExistence type="predicted"/>